<dbReference type="EMBL" id="VAUV01000006">
    <property type="protein sequence ID" value="TLD71013.1"/>
    <property type="molecule type" value="Genomic_DNA"/>
</dbReference>
<dbReference type="Gene3D" id="1.10.287.1490">
    <property type="match status" value="1"/>
</dbReference>
<organism evidence="2 3">
    <name type="scientific">Phragmitibacter flavus</name>
    <dbReference type="NCBI Taxonomy" id="2576071"/>
    <lineage>
        <taxon>Bacteria</taxon>
        <taxon>Pseudomonadati</taxon>
        <taxon>Verrucomicrobiota</taxon>
        <taxon>Verrucomicrobiia</taxon>
        <taxon>Verrucomicrobiales</taxon>
        <taxon>Verrucomicrobiaceae</taxon>
        <taxon>Phragmitibacter</taxon>
    </lineage>
</organism>
<gene>
    <name evidence="2" type="ORF">FEM03_08835</name>
</gene>
<reference evidence="2 3" key="1">
    <citation type="submission" date="2019-05" db="EMBL/GenBank/DDBJ databases">
        <title>Verrucobacter flavum gen. nov., sp. nov. a new member of the family Verrucomicrobiaceae.</title>
        <authorList>
            <person name="Szuroczki S."/>
            <person name="Abbaszade G."/>
            <person name="Szabo A."/>
            <person name="Felfoldi T."/>
            <person name="Schumann P."/>
            <person name="Boka K."/>
            <person name="Keki Z."/>
            <person name="Toumi M."/>
            <person name="Toth E."/>
        </authorList>
    </citation>
    <scope>NUCLEOTIDE SEQUENCE [LARGE SCALE GENOMIC DNA]</scope>
    <source>
        <strain evidence="2 3">MG-N-17</strain>
    </source>
</reference>
<dbReference type="SUPFAM" id="SSF57997">
    <property type="entry name" value="Tropomyosin"/>
    <property type="match status" value="1"/>
</dbReference>
<dbReference type="OrthoDB" id="199088at2"/>
<comment type="caution">
    <text evidence="2">The sequence shown here is derived from an EMBL/GenBank/DDBJ whole genome shotgun (WGS) entry which is preliminary data.</text>
</comment>
<sequence>MTKVLFLLSAVVMVVAGFFIFQNREAFVAARVDRQKNDGVIAAEMTKLSNLGDEVVQAKSQVATMTAELNTEQSRLEQINIKLRNAETQAANAAKELEVEQAKIAKYKKEMDGLPQGVTIETINEDINQRKATIAENETKMAEVQKVADQKEAEVKRVQNDLNSLVSRIEERRKSFDRNSMMATIVAVNNDWGFVVISSGEDQGITEDTKLIVTRGTQSLGKLNIVSVDGNRTIANIIPESLQAGLSIAPGDKVILETLAQ</sequence>
<evidence type="ECO:0000256" key="1">
    <source>
        <dbReference type="SAM" id="Coils"/>
    </source>
</evidence>
<dbReference type="RefSeq" id="WP_138085842.1">
    <property type="nucleotide sequence ID" value="NZ_VAUV01000006.1"/>
</dbReference>
<accession>A0A5R8KFE8</accession>
<dbReference type="Proteomes" id="UP000306196">
    <property type="component" value="Unassembled WGS sequence"/>
</dbReference>
<name>A0A5R8KFE8_9BACT</name>
<feature type="coiled-coil region" evidence="1">
    <location>
        <begin position="69"/>
        <end position="110"/>
    </location>
</feature>
<dbReference type="AlphaFoldDB" id="A0A5R8KFE8"/>
<proteinExistence type="predicted"/>
<evidence type="ECO:0000313" key="2">
    <source>
        <dbReference type="EMBL" id="TLD71013.1"/>
    </source>
</evidence>
<protein>
    <submittedName>
        <fullName evidence="2">Uncharacterized protein</fullName>
    </submittedName>
</protein>
<keyword evidence="3" id="KW-1185">Reference proteome</keyword>
<feature type="coiled-coil region" evidence="1">
    <location>
        <begin position="134"/>
        <end position="168"/>
    </location>
</feature>
<evidence type="ECO:0000313" key="3">
    <source>
        <dbReference type="Proteomes" id="UP000306196"/>
    </source>
</evidence>
<keyword evidence="1" id="KW-0175">Coiled coil</keyword>